<dbReference type="Pfam" id="PF01863">
    <property type="entry name" value="YgjP-like"/>
    <property type="match status" value="1"/>
</dbReference>
<feature type="domain" description="YgjP-like metallopeptidase" evidence="1">
    <location>
        <begin position="25"/>
        <end position="229"/>
    </location>
</feature>
<proteinExistence type="predicted"/>
<protein>
    <submittedName>
        <fullName evidence="2">M48 family metallopeptidase</fullName>
    </submittedName>
</protein>
<reference evidence="2" key="1">
    <citation type="journal article" date="2021" name="PeerJ">
        <title>Extensive microbial diversity within the chicken gut microbiome revealed by metagenomics and culture.</title>
        <authorList>
            <person name="Gilroy R."/>
            <person name="Ravi A."/>
            <person name="Getino M."/>
            <person name="Pursley I."/>
            <person name="Horton D.L."/>
            <person name="Alikhan N.F."/>
            <person name="Baker D."/>
            <person name="Gharbi K."/>
            <person name="Hall N."/>
            <person name="Watson M."/>
            <person name="Adriaenssens E.M."/>
            <person name="Foster-Nyarko E."/>
            <person name="Jarju S."/>
            <person name="Secka A."/>
            <person name="Antonio M."/>
            <person name="Oren A."/>
            <person name="Chaudhuri R.R."/>
            <person name="La Ragione R."/>
            <person name="Hildebrand F."/>
            <person name="Pallen M.J."/>
        </authorList>
    </citation>
    <scope>NUCLEOTIDE SEQUENCE</scope>
    <source>
        <strain evidence="2">Gambia2-208</strain>
    </source>
</reference>
<dbReference type="EMBL" id="DXCV01000061">
    <property type="protein sequence ID" value="HIY88785.1"/>
    <property type="molecule type" value="Genomic_DNA"/>
</dbReference>
<dbReference type="CDD" id="cd07344">
    <property type="entry name" value="M48_yhfN_like"/>
    <property type="match status" value="1"/>
</dbReference>
<accession>A0A9D1ZI55</accession>
<reference evidence="2" key="2">
    <citation type="submission" date="2021-04" db="EMBL/GenBank/DDBJ databases">
        <authorList>
            <person name="Gilroy R."/>
        </authorList>
    </citation>
    <scope>NUCLEOTIDE SEQUENCE</scope>
    <source>
        <strain evidence="2">Gambia2-208</strain>
    </source>
</reference>
<dbReference type="PANTHER" id="PTHR30399">
    <property type="entry name" value="UNCHARACTERIZED PROTEIN YGJP"/>
    <property type="match status" value="1"/>
</dbReference>
<evidence type="ECO:0000313" key="3">
    <source>
        <dbReference type="Proteomes" id="UP000886851"/>
    </source>
</evidence>
<dbReference type="InterPro" id="IPR002725">
    <property type="entry name" value="YgjP-like_metallopeptidase"/>
</dbReference>
<dbReference type="AlphaFoldDB" id="A0A9D1ZI55"/>
<dbReference type="Proteomes" id="UP000886851">
    <property type="component" value="Unassembled WGS sequence"/>
</dbReference>
<gene>
    <name evidence="2" type="ORF">H9824_08790</name>
</gene>
<organism evidence="2 3">
    <name type="scientific">Candidatus Bacteroides pullicola</name>
    <dbReference type="NCBI Taxonomy" id="2838475"/>
    <lineage>
        <taxon>Bacteria</taxon>
        <taxon>Pseudomonadati</taxon>
        <taxon>Bacteroidota</taxon>
        <taxon>Bacteroidia</taxon>
        <taxon>Bacteroidales</taxon>
        <taxon>Bacteroidaceae</taxon>
        <taxon>Bacteroides</taxon>
    </lineage>
</organism>
<sequence>MTATDYIYDDPELGRFHVRVSLRARRLTFRAKERELWVTIPAGATVAEVKRAIDSLRPRLRQLMSAPKRPPIGWDYRIDAPCFHFSLAKGTASRFFLRREGEETLMVCPPDTDFSDAKMQDWLHRAVAEAMRRRAKEVLPLRLEMLARTHGLLYNKVKINASTGRWGSCSARGDINLSFHLMLLPLHLIDYVLLHELSHTREMNHGPRFWALLDQMTGGKARALREELKGYRCSF</sequence>
<evidence type="ECO:0000259" key="1">
    <source>
        <dbReference type="Pfam" id="PF01863"/>
    </source>
</evidence>
<dbReference type="InterPro" id="IPR053136">
    <property type="entry name" value="UTP_pyrophosphatase-like"/>
</dbReference>
<comment type="caution">
    <text evidence="2">The sequence shown here is derived from an EMBL/GenBank/DDBJ whole genome shotgun (WGS) entry which is preliminary data.</text>
</comment>
<dbReference type="PANTHER" id="PTHR30399:SF1">
    <property type="entry name" value="UTP PYROPHOSPHATASE"/>
    <property type="match status" value="1"/>
</dbReference>
<evidence type="ECO:0000313" key="2">
    <source>
        <dbReference type="EMBL" id="HIY88785.1"/>
    </source>
</evidence>
<name>A0A9D1ZI55_9BACE</name>
<dbReference type="Gene3D" id="3.30.2010.10">
    <property type="entry name" value="Metalloproteases ('zincins'), catalytic domain"/>
    <property type="match status" value="1"/>
</dbReference>